<proteinExistence type="predicted"/>
<dbReference type="EMBL" id="CABVMM010000007">
    <property type="protein sequence ID" value="VVV00713.1"/>
    <property type="molecule type" value="Genomic_DNA"/>
</dbReference>
<evidence type="ECO:0000313" key="2">
    <source>
        <dbReference type="Proteomes" id="UP000356253"/>
    </source>
</evidence>
<organism evidence="1 2">
    <name type="scientific">Mesonia oceanica</name>
    <dbReference type="NCBI Taxonomy" id="2687242"/>
    <lineage>
        <taxon>Bacteria</taxon>
        <taxon>Pseudomonadati</taxon>
        <taxon>Bacteroidota</taxon>
        <taxon>Flavobacteriia</taxon>
        <taxon>Flavobacteriales</taxon>
        <taxon>Flavobacteriaceae</taxon>
        <taxon>Mesonia</taxon>
    </lineage>
</organism>
<evidence type="ECO:0000313" key="1">
    <source>
        <dbReference type="EMBL" id="VVV00713.1"/>
    </source>
</evidence>
<reference evidence="1" key="1">
    <citation type="submission" date="2019-09" db="EMBL/GenBank/DDBJ databases">
        <authorList>
            <person name="Rodrigo-Torres L."/>
            <person name="Arahal R. D."/>
            <person name="Lucena T."/>
        </authorList>
    </citation>
    <scope>NUCLEOTIDE SEQUENCE</scope>
    <source>
        <strain evidence="1">ISS653</strain>
    </source>
</reference>
<protein>
    <submittedName>
        <fullName evidence="1">3',5'-cyclic adenosine monophosphate phosphodiesterase CpdA</fullName>
        <ecNumber evidence="1">3.1.4.53</ecNumber>
    </submittedName>
</protein>
<gene>
    <name evidence="1" type="primary">cpdA_3</name>
    <name evidence="1" type="ORF">FVB9532_01988</name>
</gene>
<comment type="caution">
    <text evidence="1">The sequence shown here is derived from an EMBL/GenBank/DDBJ whole genome shotgun (WGS) entry which is preliminary data.</text>
</comment>
<accession>A0AC61YA09</accession>
<dbReference type="Proteomes" id="UP000356253">
    <property type="component" value="Unassembled WGS sequence"/>
</dbReference>
<dbReference type="EC" id="3.1.4.53" evidence="1"/>
<keyword evidence="2" id="KW-1185">Reference proteome</keyword>
<keyword evidence="1" id="KW-0378">Hydrolase</keyword>
<name>A0AC61YA09_9FLAO</name>
<sequence>MQITCISDTHNLHDKLIIPEQGDVIVHAGDITEGGTQRELRDFFKWFAQLPFTHKICIAGNHDFFLENISEKAIKKLIPANVTYLNDSGISINGYKFWGSPYIPFQQNWAFTKSPIEIEEHWKKIPEDTDILITHTPPKGILDITNYEVEVGCPALKKEISKKKPTIHIFGHLHDNYGKVMRKDITYINATSFYNHLKLTNLPIQVEIPD</sequence>